<feature type="coiled-coil region" evidence="5">
    <location>
        <begin position="109"/>
        <end position="136"/>
    </location>
</feature>
<feature type="domain" description="Multidrug resistance protein MdtA-like barrel-sandwich hybrid" evidence="6">
    <location>
        <begin position="70"/>
        <end position="221"/>
    </location>
</feature>
<dbReference type="GO" id="GO:1990195">
    <property type="term" value="C:macrolide transmembrane transporter complex"/>
    <property type="evidence" value="ECO:0007669"/>
    <property type="project" value="InterPro"/>
</dbReference>
<dbReference type="PANTHER" id="PTHR30469:SF33">
    <property type="entry name" value="SLR1207 PROTEIN"/>
    <property type="match status" value="1"/>
</dbReference>
<evidence type="ECO:0000259" key="7">
    <source>
        <dbReference type="Pfam" id="PF25967"/>
    </source>
</evidence>
<dbReference type="Gene3D" id="6.20.50.140">
    <property type="match status" value="1"/>
</dbReference>
<dbReference type="InterPro" id="IPR006143">
    <property type="entry name" value="RND_pump_MFP"/>
</dbReference>
<dbReference type="GO" id="GO:1990961">
    <property type="term" value="P:xenobiotic detoxification by transmembrane export across the plasma membrane"/>
    <property type="evidence" value="ECO:0007669"/>
    <property type="project" value="InterPro"/>
</dbReference>
<proteinExistence type="inferred from homology"/>
<dbReference type="InterPro" id="IPR058625">
    <property type="entry name" value="MdtA-like_BSH"/>
</dbReference>
<comment type="similarity">
    <text evidence="2">Belongs to the membrane fusion protein (MFP) (TC 8.A.1) family.</text>
</comment>
<dbReference type="AlphaFoldDB" id="A0A433J7F0"/>
<dbReference type="OrthoDB" id="9791520at2"/>
<evidence type="ECO:0000256" key="5">
    <source>
        <dbReference type="SAM" id="Coils"/>
    </source>
</evidence>
<keyword evidence="9" id="KW-1185">Reference proteome</keyword>
<dbReference type="RefSeq" id="WP_126999762.1">
    <property type="nucleotide sequence ID" value="NZ_JBNPXW010000027.1"/>
</dbReference>
<evidence type="ECO:0000313" key="8">
    <source>
        <dbReference type="EMBL" id="RUQ69352.1"/>
    </source>
</evidence>
<keyword evidence="4 5" id="KW-0175">Coiled coil</keyword>
<evidence type="ECO:0000259" key="6">
    <source>
        <dbReference type="Pfam" id="PF25917"/>
    </source>
</evidence>
<dbReference type="PROSITE" id="PS51318">
    <property type="entry name" value="TAT"/>
    <property type="match status" value="1"/>
</dbReference>
<comment type="caution">
    <text evidence="8">The sequence shown here is derived from an EMBL/GenBank/DDBJ whole genome shotgun (WGS) entry which is preliminary data.</text>
</comment>
<protein>
    <submittedName>
        <fullName evidence="8">Efflux RND transporter periplasmic adaptor subunit</fullName>
    </submittedName>
</protein>
<dbReference type="Gene3D" id="2.40.50.100">
    <property type="match status" value="1"/>
</dbReference>
<evidence type="ECO:0000256" key="3">
    <source>
        <dbReference type="ARBA" id="ARBA00022448"/>
    </source>
</evidence>
<dbReference type="GO" id="GO:0030313">
    <property type="term" value="C:cell envelope"/>
    <property type="evidence" value="ECO:0007669"/>
    <property type="project" value="UniProtKB-SubCell"/>
</dbReference>
<dbReference type="GO" id="GO:1990281">
    <property type="term" value="C:efflux pump complex"/>
    <property type="evidence" value="ECO:0007669"/>
    <property type="project" value="TreeGrafter"/>
</dbReference>
<accession>A0A433J7F0</accession>
<dbReference type="InterPro" id="IPR006311">
    <property type="entry name" value="TAT_signal"/>
</dbReference>
<dbReference type="GO" id="GO:0019898">
    <property type="term" value="C:extrinsic component of membrane"/>
    <property type="evidence" value="ECO:0007669"/>
    <property type="project" value="InterPro"/>
</dbReference>
<name>A0A433J7F0_9PROT</name>
<dbReference type="Gene3D" id="2.40.30.170">
    <property type="match status" value="1"/>
</dbReference>
<keyword evidence="3" id="KW-0813">Transport</keyword>
<dbReference type="InterPro" id="IPR030190">
    <property type="entry name" value="MacA_alpha-hairpin_sf"/>
</dbReference>
<evidence type="ECO:0000256" key="2">
    <source>
        <dbReference type="ARBA" id="ARBA00009477"/>
    </source>
</evidence>
<evidence type="ECO:0000256" key="1">
    <source>
        <dbReference type="ARBA" id="ARBA00004196"/>
    </source>
</evidence>
<dbReference type="PANTHER" id="PTHR30469">
    <property type="entry name" value="MULTIDRUG RESISTANCE PROTEIN MDTA"/>
    <property type="match status" value="1"/>
</dbReference>
<sequence length="407" mass="43350">MTRPPSTVRSSVRFRRRALLVVAILGAGFASAALWRPADPLASAELARIGRGTVEDTVTALGKLQPRAYVDVGAQVSGQLMKLHVAVGQSVREGDPLAEIDPALQRAKVEAGSAELARLRAQLAEQRARADFARAQFVRQTELRRVQASRGEAYDQARMETRTAEAQVEAIHAQIRQTESTLRADEAQLGYTRIAAPMSGTLISVDARQGQTINSTYEAPVLMRIADLSAMTVWTQVSEADVTRLREGMPLYFTTLGHPGRRWAGRLRQLLPAPPKPAAAGGASAGGSGGAGGGAASTVVLYTALFEVDNSGGDLRPEMTAQVFFVAAEAKNVLTVPIAALGTKAEKGDTHDVTVVAAGGALDTRRVRTGVRDRFNAEVLGGLAEGDRIVVSWKTDDGRPPRVGFRL</sequence>
<gene>
    <name evidence="8" type="ORF">EJ913_16430</name>
</gene>
<dbReference type="SUPFAM" id="SSF111369">
    <property type="entry name" value="HlyD-like secretion proteins"/>
    <property type="match status" value="1"/>
</dbReference>
<dbReference type="Pfam" id="PF25967">
    <property type="entry name" value="RND-MFP_C"/>
    <property type="match status" value="1"/>
</dbReference>
<dbReference type="Pfam" id="PF25917">
    <property type="entry name" value="BSH_RND"/>
    <property type="match status" value="1"/>
</dbReference>
<feature type="domain" description="Multidrug resistance protein MdtA-like C-terminal permuted SH3" evidence="7">
    <location>
        <begin position="332"/>
        <end position="392"/>
    </location>
</feature>
<dbReference type="Gene3D" id="6.10.140.1990">
    <property type="match status" value="1"/>
</dbReference>
<evidence type="ECO:0000313" key="9">
    <source>
        <dbReference type="Proteomes" id="UP000280346"/>
    </source>
</evidence>
<reference evidence="8 9" key="1">
    <citation type="submission" date="2018-12" db="EMBL/GenBank/DDBJ databases">
        <authorList>
            <person name="Yang Y."/>
        </authorList>
    </citation>
    <scope>NUCLEOTIDE SEQUENCE [LARGE SCALE GENOMIC DNA]</scope>
    <source>
        <strain evidence="8 9">GSF71</strain>
    </source>
</reference>
<dbReference type="InterPro" id="IPR058627">
    <property type="entry name" value="MdtA-like_C"/>
</dbReference>
<comment type="subcellular location">
    <subcellularLocation>
        <location evidence="1">Cell envelope</location>
    </subcellularLocation>
</comment>
<dbReference type="Proteomes" id="UP000280346">
    <property type="component" value="Unassembled WGS sequence"/>
</dbReference>
<organism evidence="8 9">
    <name type="scientific">Azospirillum doebereinerae</name>
    <dbReference type="NCBI Taxonomy" id="92933"/>
    <lineage>
        <taxon>Bacteria</taxon>
        <taxon>Pseudomonadati</taxon>
        <taxon>Pseudomonadota</taxon>
        <taxon>Alphaproteobacteria</taxon>
        <taxon>Rhodospirillales</taxon>
        <taxon>Azospirillaceae</taxon>
        <taxon>Azospirillum</taxon>
    </lineage>
</organism>
<dbReference type="GO" id="GO:0015562">
    <property type="term" value="F:efflux transmembrane transporter activity"/>
    <property type="evidence" value="ECO:0007669"/>
    <property type="project" value="TreeGrafter"/>
</dbReference>
<evidence type="ECO:0000256" key="4">
    <source>
        <dbReference type="ARBA" id="ARBA00023054"/>
    </source>
</evidence>
<dbReference type="EMBL" id="RZIJ01000012">
    <property type="protein sequence ID" value="RUQ69352.1"/>
    <property type="molecule type" value="Genomic_DNA"/>
</dbReference>
<dbReference type="NCBIfam" id="TIGR01730">
    <property type="entry name" value="RND_mfp"/>
    <property type="match status" value="1"/>
</dbReference>